<name>A0A2U2P9L2_9SPHI</name>
<evidence type="ECO:0000256" key="2">
    <source>
        <dbReference type="SAM" id="SignalP"/>
    </source>
</evidence>
<feature type="chain" id="PRO_5015619338" description="Peptidase S74 domain-containing protein" evidence="2">
    <location>
        <begin position="22"/>
        <end position="318"/>
    </location>
</feature>
<accession>A0A2U2P9L2</accession>
<dbReference type="EMBL" id="QEAS01000036">
    <property type="protein sequence ID" value="PWG78072.1"/>
    <property type="molecule type" value="Genomic_DNA"/>
</dbReference>
<evidence type="ECO:0000313" key="4">
    <source>
        <dbReference type="Proteomes" id="UP000245647"/>
    </source>
</evidence>
<protein>
    <recommendedName>
        <fullName evidence="5">Peptidase S74 domain-containing protein</fullName>
    </recommendedName>
</protein>
<dbReference type="AlphaFoldDB" id="A0A2U2P9L2"/>
<evidence type="ECO:0000256" key="1">
    <source>
        <dbReference type="SAM" id="Coils"/>
    </source>
</evidence>
<dbReference type="OrthoDB" id="756355at2"/>
<keyword evidence="1" id="KW-0175">Coiled coil</keyword>
<gene>
    <name evidence="3" type="ORF">DDR33_24175</name>
</gene>
<sequence length="318" mass="34955">MKTGKLLSVVFFFFLVFRAGAQNLPTLEPNKAAIGCWATYDAFTYDSHPVGHYSIGWYSDSWDASGPTAYFSSYGGLKFFTWGVPRVMIHSNGMLDVAPPTGNGAAATFHLNGGQSWGNVLTLATDSPDGDDPRLLFSYRNKSKQWSIGGNYNSRRFSISENTGDGVYGNEFGIERLTVNEGGNVGIGTANPSAKLTVAGNIESREVKVSVDAGADYVFNDDYGLKPLSHIEAFVKTNRHLPEIASAAEMQKDGLNLGEMNIKLLKKVEELTLYLIEKEKEIQELRKSEKAQKKETSNLTTRIEQLERLINSNSSVAK</sequence>
<reference evidence="3 4" key="1">
    <citation type="submission" date="2018-04" db="EMBL/GenBank/DDBJ databases">
        <title>Pedobacter chongqingensis sp. nov., isolated from a rottenly hemp rope.</title>
        <authorList>
            <person name="Cai Y."/>
        </authorList>
    </citation>
    <scope>NUCLEOTIDE SEQUENCE [LARGE SCALE GENOMIC DNA]</scope>
    <source>
        <strain evidence="3 4">FJ4-8</strain>
    </source>
</reference>
<comment type="caution">
    <text evidence="3">The sequence shown here is derived from an EMBL/GenBank/DDBJ whole genome shotgun (WGS) entry which is preliminary data.</text>
</comment>
<feature type="coiled-coil region" evidence="1">
    <location>
        <begin position="268"/>
        <end position="309"/>
    </location>
</feature>
<organism evidence="3 4">
    <name type="scientific">Pararcticibacter amylolyticus</name>
    <dbReference type="NCBI Taxonomy" id="2173175"/>
    <lineage>
        <taxon>Bacteria</taxon>
        <taxon>Pseudomonadati</taxon>
        <taxon>Bacteroidota</taxon>
        <taxon>Sphingobacteriia</taxon>
        <taxon>Sphingobacteriales</taxon>
        <taxon>Sphingobacteriaceae</taxon>
        <taxon>Pararcticibacter</taxon>
    </lineage>
</organism>
<keyword evidence="2" id="KW-0732">Signal</keyword>
<evidence type="ECO:0000313" key="3">
    <source>
        <dbReference type="EMBL" id="PWG78072.1"/>
    </source>
</evidence>
<dbReference type="Proteomes" id="UP000245647">
    <property type="component" value="Unassembled WGS sequence"/>
</dbReference>
<feature type="signal peptide" evidence="2">
    <location>
        <begin position="1"/>
        <end position="21"/>
    </location>
</feature>
<dbReference type="RefSeq" id="WP_109418377.1">
    <property type="nucleotide sequence ID" value="NZ_QEAS01000036.1"/>
</dbReference>
<keyword evidence="4" id="KW-1185">Reference proteome</keyword>
<proteinExistence type="predicted"/>
<evidence type="ECO:0008006" key="5">
    <source>
        <dbReference type="Google" id="ProtNLM"/>
    </source>
</evidence>